<evidence type="ECO:0000313" key="1">
    <source>
        <dbReference type="EMBL" id="GAI35292.1"/>
    </source>
</evidence>
<accession>X1MUD0</accession>
<feature type="non-terminal residue" evidence="1">
    <location>
        <position position="1"/>
    </location>
</feature>
<name>X1MUD0_9ZZZZ</name>
<reference evidence="1" key="1">
    <citation type="journal article" date="2014" name="Front. Microbiol.">
        <title>High frequency of phylogenetically diverse reductive dehalogenase-homologous genes in deep subseafloor sedimentary metagenomes.</title>
        <authorList>
            <person name="Kawai M."/>
            <person name="Futagami T."/>
            <person name="Toyoda A."/>
            <person name="Takaki Y."/>
            <person name="Nishi S."/>
            <person name="Hori S."/>
            <person name="Arai W."/>
            <person name="Tsubouchi T."/>
            <person name="Morono Y."/>
            <person name="Uchiyama I."/>
            <person name="Ito T."/>
            <person name="Fujiyama A."/>
            <person name="Inagaki F."/>
            <person name="Takami H."/>
        </authorList>
    </citation>
    <scope>NUCLEOTIDE SEQUENCE</scope>
    <source>
        <strain evidence="1">Expedition CK06-06</strain>
    </source>
</reference>
<protein>
    <submittedName>
        <fullName evidence="1">Uncharacterized protein</fullName>
    </submittedName>
</protein>
<dbReference type="EMBL" id="BARV01027262">
    <property type="protein sequence ID" value="GAI35292.1"/>
    <property type="molecule type" value="Genomic_DNA"/>
</dbReference>
<proteinExistence type="predicted"/>
<sequence>WLKENFETVLERPVKVKLEDSIMMGGKQCRFTIFL</sequence>
<gene>
    <name evidence="1" type="ORF">S06H3_43901</name>
</gene>
<organism evidence="1">
    <name type="scientific">marine sediment metagenome</name>
    <dbReference type="NCBI Taxonomy" id="412755"/>
    <lineage>
        <taxon>unclassified sequences</taxon>
        <taxon>metagenomes</taxon>
        <taxon>ecological metagenomes</taxon>
    </lineage>
</organism>
<dbReference type="AlphaFoldDB" id="X1MUD0"/>
<comment type="caution">
    <text evidence="1">The sequence shown here is derived from an EMBL/GenBank/DDBJ whole genome shotgun (WGS) entry which is preliminary data.</text>
</comment>